<dbReference type="InterPro" id="IPR004360">
    <property type="entry name" value="Glyas_Fos-R_dOase_dom"/>
</dbReference>
<organism evidence="2 3">
    <name type="scientific">Robertmurraya siralis</name>
    <dbReference type="NCBI Taxonomy" id="77777"/>
    <lineage>
        <taxon>Bacteria</taxon>
        <taxon>Bacillati</taxon>
        <taxon>Bacillota</taxon>
        <taxon>Bacilli</taxon>
        <taxon>Bacillales</taxon>
        <taxon>Bacillaceae</taxon>
        <taxon>Robertmurraya</taxon>
    </lineage>
</organism>
<accession>A0A920BTQ9</accession>
<dbReference type="PROSITE" id="PS51819">
    <property type="entry name" value="VOC"/>
    <property type="match status" value="1"/>
</dbReference>
<dbReference type="Proteomes" id="UP000682111">
    <property type="component" value="Unassembled WGS sequence"/>
</dbReference>
<sequence>MARWEDGVGFYFPTGSTQLALVEVESPQPSEFVIKGKEKNGYFNFVVDNIDEAYQLLTDNGVTTTKIKDFGGMKSFDFFDLDGNPFSVVNEEQDSPFYSGQVKKRQIINTKRMD</sequence>
<dbReference type="Pfam" id="PF00903">
    <property type="entry name" value="Glyoxalase"/>
    <property type="match status" value="1"/>
</dbReference>
<name>A0A920BTQ9_9BACI</name>
<feature type="domain" description="VOC" evidence="1">
    <location>
        <begin position="1"/>
        <end position="91"/>
    </location>
</feature>
<dbReference type="InterPro" id="IPR037523">
    <property type="entry name" value="VOC_core"/>
</dbReference>
<keyword evidence="3" id="KW-1185">Reference proteome</keyword>
<dbReference type="Gene3D" id="3.10.180.10">
    <property type="entry name" value="2,3-Dihydroxybiphenyl 1,2-Dioxygenase, domain 1"/>
    <property type="match status" value="1"/>
</dbReference>
<dbReference type="InterPro" id="IPR029068">
    <property type="entry name" value="Glyas_Bleomycin-R_OHBP_Dase"/>
</dbReference>
<dbReference type="SUPFAM" id="SSF54593">
    <property type="entry name" value="Glyoxalase/Bleomycin resistance protein/Dihydroxybiphenyl dioxygenase"/>
    <property type="match status" value="1"/>
</dbReference>
<reference evidence="2" key="1">
    <citation type="submission" date="2021-03" db="EMBL/GenBank/DDBJ databases">
        <title>Antimicrobial resistance genes in bacteria isolated from Japanese honey, and their potential for conferring macrolide and lincosamide resistance in the American foulbrood pathogen Paenibacillus larvae.</title>
        <authorList>
            <person name="Okamoto M."/>
            <person name="Kumagai M."/>
            <person name="Kanamori H."/>
            <person name="Takamatsu D."/>
        </authorList>
    </citation>
    <scope>NUCLEOTIDE SEQUENCE</scope>
    <source>
        <strain evidence="2">J27TS8</strain>
    </source>
</reference>
<evidence type="ECO:0000259" key="1">
    <source>
        <dbReference type="PROSITE" id="PS51819"/>
    </source>
</evidence>
<protein>
    <recommendedName>
        <fullName evidence="1">VOC domain-containing protein</fullName>
    </recommendedName>
</protein>
<evidence type="ECO:0000313" key="3">
    <source>
        <dbReference type="Proteomes" id="UP000682111"/>
    </source>
</evidence>
<dbReference type="RefSeq" id="WP_244988911.1">
    <property type="nucleotide sequence ID" value="NZ_BORC01000003.1"/>
</dbReference>
<dbReference type="EMBL" id="BORC01000003">
    <property type="protein sequence ID" value="GIN62208.1"/>
    <property type="molecule type" value="Genomic_DNA"/>
</dbReference>
<comment type="caution">
    <text evidence="2">The sequence shown here is derived from an EMBL/GenBank/DDBJ whole genome shotgun (WGS) entry which is preliminary data.</text>
</comment>
<evidence type="ECO:0000313" key="2">
    <source>
        <dbReference type="EMBL" id="GIN62208.1"/>
    </source>
</evidence>
<dbReference type="AlphaFoldDB" id="A0A920BTQ9"/>
<proteinExistence type="predicted"/>
<gene>
    <name evidence="2" type="ORF">J27TS8_22010</name>
</gene>